<sequence>MSKFLFFLCSKTRQLTQLNAASLLALVFPEGLLEYFYALNYHSTPKNKKAYTEKLTIYLAEKKDDFGAIQGPCL</sequence>
<evidence type="ECO:0000313" key="1">
    <source>
        <dbReference type="EMBL" id="SHI31036.1"/>
    </source>
</evidence>
<organism evidence="1 2">
    <name type="scientific">Arenibacter nanhaiticus</name>
    <dbReference type="NCBI Taxonomy" id="558155"/>
    <lineage>
        <taxon>Bacteria</taxon>
        <taxon>Pseudomonadati</taxon>
        <taxon>Bacteroidota</taxon>
        <taxon>Flavobacteriia</taxon>
        <taxon>Flavobacteriales</taxon>
        <taxon>Flavobacteriaceae</taxon>
        <taxon>Arenibacter</taxon>
    </lineage>
</organism>
<keyword evidence="2" id="KW-1185">Reference proteome</keyword>
<dbReference type="STRING" id="558155.SAMN04487911_10163"/>
<dbReference type="EMBL" id="FQYX01000001">
    <property type="protein sequence ID" value="SHI31036.1"/>
    <property type="molecule type" value="Genomic_DNA"/>
</dbReference>
<gene>
    <name evidence="1" type="ORF">SAMN04487911_10163</name>
</gene>
<dbReference type="Proteomes" id="UP000184231">
    <property type="component" value="Unassembled WGS sequence"/>
</dbReference>
<proteinExistence type="predicted"/>
<evidence type="ECO:0000313" key="2">
    <source>
        <dbReference type="Proteomes" id="UP000184231"/>
    </source>
</evidence>
<reference evidence="1 2" key="1">
    <citation type="submission" date="2016-11" db="EMBL/GenBank/DDBJ databases">
        <authorList>
            <person name="Jaros S."/>
            <person name="Januszkiewicz K."/>
            <person name="Wedrychowicz H."/>
        </authorList>
    </citation>
    <scope>NUCLEOTIDE SEQUENCE [LARGE SCALE GENOMIC DNA]</scope>
    <source>
        <strain evidence="1 2">CGMCC 1.8863</strain>
    </source>
</reference>
<name>A0A1M6A3M3_9FLAO</name>
<protein>
    <submittedName>
        <fullName evidence="1">Uncharacterized protein</fullName>
    </submittedName>
</protein>
<dbReference type="AlphaFoldDB" id="A0A1M6A3M3"/>
<accession>A0A1M6A3M3</accession>